<reference evidence="2 3" key="1">
    <citation type="submission" date="2019-12" db="EMBL/GenBank/DDBJ databases">
        <title>Complete genome sequence of Mycolicibacterium xenopi str. JCM15661T.</title>
        <authorList>
            <person name="Yoshida M."/>
            <person name="Fukano H."/>
            <person name="Asakura T."/>
            <person name="Hoshino Y."/>
        </authorList>
    </citation>
    <scope>NUCLEOTIDE SEQUENCE [LARGE SCALE GENOMIC DNA]</scope>
    <source>
        <strain evidence="2 3">JCM 15661T</strain>
    </source>
</reference>
<dbReference type="KEGG" id="mxe:MYXE_45660"/>
<dbReference type="Proteomes" id="UP000464624">
    <property type="component" value="Chromosome"/>
</dbReference>
<evidence type="ECO:0000256" key="1">
    <source>
        <dbReference type="SAM" id="MobiDB-lite"/>
    </source>
</evidence>
<protein>
    <submittedName>
        <fullName evidence="2">Uncharacterized protein</fullName>
    </submittedName>
</protein>
<gene>
    <name evidence="2" type="ORF">MYXE_45660</name>
</gene>
<evidence type="ECO:0000313" key="2">
    <source>
        <dbReference type="EMBL" id="BBU24776.1"/>
    </source>
</evidence>
<dbReference type="RefSeq" id="WP_161552141.1">
    <property type="nucleotide sequence ID" value="NZ_AP022314.1"/>
</dbReference>
<evidence type="ECO:0000313" key="3">
    <source>
        <dbReference type="Proteomes" id="UP000464624"/>
    </source>
</evidence>
<proteinExistence type="predicted"/>
<organism evidence="2 3">
    <name type="scientific">Mycobacterium xenopi</name>
    <dbReference type="NCBI Taxonomy" id="1789"/>
    <lineage>
        <taxon>Bacteria</taxon>
        <taxon>Bacillati</taxon>
        <taxon>Actinomycetota</taxon>
        <taxon>Actinomycetes</taxon>
        <taxon>Mycobacteriales</taxon>
        <taxon>Mycobacteriaceae</taxon>
        <taxon>Mycobacterium</taxon>
    </lineage>
</organism>
<feature type="compositionally biased region" description="Polar residues" evidence="1">
    <location>
        <begin position="204"/>
        <end position="226"/>
    </location>
</feature>
<feature type="compositionally biased region" description="Low complexity" evidence="1">
    <location>
        <begin position="236"/>
        <end position="252"/>
    </location>
</feature>
<dbReference type="EMBL" id="AP022314">
    <property type="protein sequence ID" value="BBU24776.1"/>
    <property type="molecule type" value="Genomic_DNA"/>
</dbReference>
<name>A0AAD1H5I8_MYCXE</name>
<accession>A0AAD1H5I8</accession>
<dbReference type="AlphaFoldDB" id="A0AAD1H5I8"/>
<feature type="region of interest" description="Disordered" evidence="1">
    <location>
        <begin position="202"/>
        <end position="290"/>
    </location>
</feature>
<sequence length="301" mass="32531">MSASSPKDWSDLLTGHQRPRGLDIINSAAASRGNTAVAHHDFAGLVGQQQFTSLLNQEGVTADDVRQTHFEGEQHHRRVGEANRVIKSSYQSAHDSGAELIRQLDTIADDGNSRIKQIQSSKDPLPIKIGKITDVVMDCQTQANIKAATHCDNVFNEIQKVLDERGVPLSAREFAKNHGIELTGKFGSPKQDAVRQQVEAVLNPSGTPPSSSGQFSAQSYDPNSSPYGGAIQGPQEPATSPPASESPPSSSPYGGAIQQPSQPVTGPPRRTNYSTRLTVRRRDPTTTCANDWHSYSVASRW</sequence>